<name>A0A096H632_COMTE</name>
<feature type="domain" description="SnoaL-like" evidence="1">
    <location>
        <begin position="14"/>
        <end position="141"/>
    </location>
</feature>
<dbReference type="SUPFAM" id="SSF54427">
    <property type="entry name" value="NTF2-like"/>
    <property type="match status" value="1"/>
</dbReference>
<dbReference type="EMBL" id="AWOR01000099">
    <property type="protein sequence ID" value="KGH24247.1"/>
    <property type="molecule type" value="Genomic_DNA"/>
</dbReference>
<dbReference type="Pfam" id="PF13577">
    <property type="entry name" value="SnoaL_4"/>
    <property type="match status" value="1"/>
</dbReference>
<reference evidence="2 3" key="1">
    <citation type="submission" date="2013-09" db="EMBL/GenBank/DDBJ databases">
        <title>High correlation between genotypes and phenotypes of environmental bacteria Comamonas testosteroni strains.</title>
        <authorList>
            <person name="Liu L."/>
            <person name="Zhu W."/>
            <person name="Xia X."/>
            <person name="Xu B."/>
            <person name="Luo M."/>
            <person name="Wang G."/>
        </authorList>
    </citation>
    <scope>NUCLEOTIDE SEQUENCE [LARGE SCALE GENOMIC DNA]</scope>
    <source>
        <strain evidence="2 3">JL40</strain>
    </source>
</reference>
<dbReference type="RefSeq" id="WP_034376131.1">
    <property type="nucleotide sequence ID" value="NZ_AWOR01000099.1"/>
</dbReference>
<sequence length="175" mass="19884">MSDSVLEQLQQRLQHLEDIQSIQALKARYLRACDQKQPNAMRDCFVEHGAVIEADGFPAFTDREEWVDTFTRLAVANPSIQDMHHGHNPQICFTGADIAKGLWDLEFCQINVKERTIVNLSGQYSDEYERINGCWQIRSMRFARGSFVMRQIDAGGIERVIALGKPPAAGFIENN</sequence>
<dbReference type="Proteomes" id="UP000029553">
    <property type="component" value="Unassembled WGS sequence"/>
</dbReference>
<gene>
    <name evidence="2" type="ORF">P353_27355</name>
</gene>
<dbReference type="InterPro" id="IPR032710">
    <property type="entry name" value="NTF2-like_dom_sf"/>
</dbReference>
<evidence type="ECO:0000313" key="2">
    <source>
        <dbReference type="EMBL" id="KGH24247.1"/>
    </source>
</evidence>
<evidence type="ECO:0000313" key="3">
    <source>
        <dbReference type="Proteomes" id="UP000029553"/>
    </source>
</evidence>
<dbReference type="Gene3D" id="3.10.450.50">
    <property type="match status" value="1"/>
</dbReference>
<protein>
    <recommendedName>
        <fullName evidence="1">SnoaL-like domain-containing protein</fullName>
    </recommendedName>
</protein>
<organism evidence="2 3">
    <name type="scientific">Comamonas testosteroni</name>
    <name type="common">Pseudomonas testosteroni</name>
    <dbReference type="NCBI Taxonomy" id="285"/>
    <lineage>
        <taxon>Bacteria</taxon>
        <taxon>Pseudomonadati</taxon>
        <taxon>Pseudomonadota</taxon>
        <taxon>Betaproteobacteria</taxon>
        <taxon>Burkholderiales</taxon>
        <taxon>Comamonadaceae</taxon>
        <taxon>Comamonas</taxon>
    </lineage>
</organism>
<comment type="caution">
    <text evidence="2">The sequence shown here is derived from an EMBL/GenBank/DDBJ whole genome shotgun (WGS) entry which is preliminary data.</text>
</comment>
<evidence type="ECO:0000259" key="1">
    <source>
        <dbReference type="Pfam" id="PF13577"/>
    </source>
</evidence>
<accession>A0A096H632</accession>
<dbReference type="AlphaFoldDB" id="A0A096H632"/>
<proteinExistence type="predicted"/>
<dbReference type="InterPro" id="IPR037401">
    <property type="entry name" value="SnoaL-like"/>
</dbReference>